<dbReference type="PRINTS" id="PR00335">
    <property type="entry name" value="KUPTAKETRKA"/>
</dbReference>
<keyword evidence="3" id="KW-0633">Potassium transport</keyword>
<evidence type="ECO:0000256" key="1">
    <source>
        <dbReference type="ARBA" id="ARBA00017378"/>
    </source>
</evidence>
<evidence type="ECO:0000256" key="6">
    <source>
        <dbReference type="ARBA" id="ARBA00023065"/>
    </source>
</evidence>
<feature type="domain" description="RCK C-terminal" evidence="8">
    <location>
        <begin position="389"/>
        <end position="469"/>
    </location>
</feature>
<dbReference type="AlphaFoldDB" id="A0A8I0AJQ5"/>
<dbReference type="RefSeq" id="WP_117808263.1">
    <property type="nucleotide sequence ID" value="NZ_JACOOX010000002.1"/>
</dbReference>
<dbReference type="Gene3D" id="3.40.50.720">
    <property type="entry name" value="NAD(P)-binding Rossmann-like Domain"/>
    <property type="match status" value="2"/>
</dbReference>
<evidence type="ECO:0000256" key="5">
    <source>
        <dbReference type="ARBA" id="ARBA00023027"/>
    </source>
</evidence>
<protein>
    <recommendedName>
        <fullName evidence="1">Trk system potassium uptake protein TrkA</fullName>
    </recommendedName>
</protein>
<dbReference type="GO" id="GO:0015079">
    <property type="term" value="F:potassium ion transmembrane transporter activity"/>
    <property type="evidence" value="ECO:0007669"/>
    <property type="project" value="InterPro"/>
</dbReference>
<sequence length="469" mass="51595">MFKQRGAKKTGLNILIIGCGKVGTALTRQLCKEGHDITVIDKNADKVEMNVNQYDVMGICGNGASYSVLMEAGVENADLVIAVTNSDELNLLCCTIAKQGRDCATVARVRNPDYSKEIKYLKKSLGLTMVINPELETATEVARVLYMPTALEINSFAHGQAEMTKIKIPEHNMLDGLSVAHLGQQLMDRAKNINILICAVERDGEVYIPSGHFKLHAGDVLSFVGSRPMSRAFLDFIGFKTNRVSDAMIVGGGDVAYYLASQLINMGINVKIIEKEKDRCERLSILLPKAVIINADGTDQDVLKEEGLSNAESFVALTGIDEENILLTLHARHVSDAKTITKINRSNFKEIINNLNLGSVFYPSFITAETITAYVRAKSNTRSMNSSVQTLYHMFDFRVEAIEFRVDEASEVTGKPLMDLKLKKDVLIAFINRNGTIITPSGHDTIEVGDTAMVVTTHTGFNDIRDILV</sequence>
<dbReference type="Pfam" id="PF02254">
    <property type="entry name" value="TrkA_N"/>
    <property type="match status" value="2"/>
</dbReference>
<evidence type="ECO:0000259" key="7">
    <source>
        <dbReference type="PROSITE" id="PS51201"/>
    </source>
</evidence>
<keyword evidence="5" id="KW-0520">NAD</keyword>
<reference evidence="9 10" key="1">
    <citation type="submission" date="2020-08" db="EMBL/GenBank/DDBJ databases">
        <title>Genome public.</title>
        <authorList>
            <person name="Liu C."/>
            <person name="Sun Q."/>
        </authorList>
    </citation>
    <scope>NUCLEOTIDE SEQUENCE [LARGE SCALE GENOMIC DNA]</scope>
    <source>
        <strain evidence="9 10">NSJ-10</strain>
    </source>
</reference>
<dbReference type="SUPFAM" id="SSF116726">
    <property type="entry name" value="TrkA C-terminal domain-like"/>
    <property type="match status" value="2"/>
</dbReference>
<keyword evidence="2" id="KW-0813">Transport</keyword>
<evidence type="ECO:0000259" key="8">
    <source>
        <dbReference type="PROSITE" id="PS51202"/>
    </source>
</evidence>
<keyword evidence="4" id="KW-0630">Potassium</keyword>
<dbReference type="Proteomes" id="UP000615234">
    <property type="component" value="Unassembled WGS sequence"/>
</dbReference>
<dbReference type="PANTHER" id="PTHR43833">
    <property type="entry name" value="POTASSIUM CHANNEL PROTEIN 2-RELATED-RELATED"/>
    <property type="match status" value="1"/>
</dbReference>
<proteinExistence type="predicted"/>
<dbReference type="NCBIfam" id="NF007031">
    <property type="entry name" value="PRK09496.1-2"/>
    <property type="match status" value="1"/>
</dbReference>
<name>A0A8I0AJQ5_9FIRM</name>
<feature type="domain" description="RCK N-terminal" evidence="7">
    <location>
        <begin position="244"/>
        <end position="360"/>
    </location>
</feature>
<dbReference type="NCBIfam" id="NF007039">
    <property type="entry name" value="PRK09496.3-2"/>
    <property type="match status" value="1"/>
</dbReference>
<evidence type="ECO:0000256" key="2">
    <source>
        <dbReference type="ARBA" id="ARBA00022448"/>
    </source>
</evidence>
<feature type="domain" description="RCK N-terminal" evidence="7">
    <location>
        <begin position="11"/>
        <end position="131"/>
    </location>
</feature>
<feature type="domain" description="RCK C-terminal" evidence="8">
    <location>
        <begin position="151"/>
        <end position="239"/>
    </location>
</feature>
<evidence type="ECO:0000313" key="9">
    <source>
        <dbReference type="EMBL" id="MBC5662146.1"/>
    </source>
</evidence>
<dbReference type="InterPro" id="IPR006036">
    <property type="entry name" value="K_uptake_TrkA"/>
</dbReference>
<dbReference type="GO" id="GO:0005886">
    <property type="term" value="C:plasma membrane"/>
    <property type="evidence" value="ECO:0007669"/>
    <property type="project" value="InterPro"/>
</dbReference>
<dbReference type="InterPro" id="IPR003148">
    <property type="entry name" value="RCK_N"/>
</dbReference>
<keyword evidence="10" id="KW-1185">Reference proteome</keyword>
<dbReference type="EMBL" id="JACOOX010000002">
    <property type="protein sequence ID" value="MBC5662146.1"/>
    <property type="molecule type" value="Genomic_DNA"/>
</dbReference>
<dbReference type="Gene3D" id="3.30.70.1450">
    <property type="entry name" value="Regulator of K+ conductance, C-terminal domain"/>
    <property type="match status" value="2"/>
</dbReference>
<dbReference type="PROSITE" id="PS51202">
    <property type="entry name" value="RCK_C"/>
    <property type="match status" value="2"/>
</dbReference>
<accession>A0A8I0AJQ5</accession>
<dbReference type="PANTHER" id="PTHR43833:SF5">
    <property type="entry name" value="TRK SYSTEM POTASSIUM UPTAKE PROTEIN TRKA"/>
    <property type="match status" value="1"/>
</dbReference>
<dbReference type="InterPro" id="IPR006037">
    <property type="entry name" value="RCK_C"/>
</dbReference>
<comment type="caution">
    <text evidence="9">The sequence shown here is derived from an EMBL/GenBank/DDBJ whole genome shotgun (WGS) entry which is preliminary data.</text>
</comment>
<dbReference type="InterPro" id="IPR036291">
    <property type="entry name" value="NAD(P)-bd_dom_sf"/>
</dbReference>
<evidence type="ECO:0000256" key="4">
    <source>
        <dbReference type="ARBA" id="ARBA00022958"/>
    </source>
</evidence>
<gene>
    <name evidence="9" type="primary">trkA</name>
    <name evidence="9" type="ORF">H8S09_04440</name>
</gene>
<dbReference type="InterPro" id="IPR036721">
    <property type="entry name" value="RCK_C_sf"/>
</dbReference>
<dbReference type="NCBIfam" id="NF007033">
    <property type="entry name" value="PRK09496.1-5"/>
    <property type="match status" value="1"/>
</dbReference>
<evidence type="ECO:0000313" key="10">
    <source>
        <dbReference type="Proteomes" id="UP000615234"/>
    </source>
</evidence>
<evidence type="ECO:0000256" key="3">
    <source>
        <dbReference type="ARBA" id="ARBA00022538"/>
    </source>
</evidence>
<keyword evidence="6" id="KW-0406">Ion transport</keyword>
<dbReference type="PROSITE" id="PS51201">
    <property type="entry name" value="RCK_N"/>
    <property type="match status" value="2"/>
</dbReference>
<dbReference type="Pfam" id="PF02080">
    <property type="entry name" value="TrkA_C"/>
    <property type="match status" value="2"/>
</dbReference>
<dbReference type="InterPro" id="IPR050721">
    <property type="entry name" value="Trk_Ktr_HKT_K-transport"/>
</dbReference>
<organism evidence="9 10">
    <name type="scientific">Coprococcus hominis</name>
    <name type="common">ex Liu et al. 2022</name>
    <dbReference type="NCBI Taxonomy" id="2763039"/>
    <lineage>
        <taxon>Bacteria</taxon>
        <taxon>Bacillati</taxon>
        <taxon>Bacillota</taxon>
        <taxon>Clostridia</taxon>
        <taxon>Lachnospirales</taxon>
        <taxon>Lachnospiraceae</taxon>
        <taxon>Coprococcus</taxon>
    </lineage>
</organism>
<dbReference type="SUPFAM" id="SSF51735">
    <property type="entry name" value="NAD(P)-binding Rossmann-fold domains"/>
    <property type="match status" value="2"/>
</dbReference>